<evidence type="ECO:0000256" key="1">
    <source>
        <dbReference type="SAM" id="MobiDB-lite"/>
    </source>
</evidence>
<evidence type="ECO:0000313" key="3">
    <source>
        <dbReference type="EMBL" id="VFA82925.1"/>
    </source>
</evidence>
<dbReference type="GeneID" id="60749331"/>
<proteinExistence type="predicted"/>
<dbReference type="InterPro" id="IPR021403">
    <property type="entry name" value="DUF3043"/>
</dbReference>
<reference evidence="3 4" key="1">
    <citation type="submission" date="2019-02" db="EMBL/GenBank/DDBJ databases">
        <authorList>
            <consortium name="Pathogen Informatics"/>
        </authorList>
    </citation>
    <scope>NUCLEOTIDE SEQUENCE [LARGE SCALE GENOMIC DNA]</scope>
    <source>
        <strain evidence="3 4">3012STDY6756503</strain>
    </source>
</reference>
<evidence type="ECO:0000256" key="2">
    <source>
        <dbReference type="SAM" id="Phobius"/>
    </source>
</evidence>
<dbReference type="Proteomes" id="UP000360750">
    <property type="component" value="Unassembled WGS sequence"/>
</dbReference>
<accession>A0ABD7V0S0</accession>
<sequence>MKLPWKKDESPAESGDGSVSLAKENESTDTSAEETSTTKKGSKYTPGKGRPTPKRREAENRRRGPVPPPPTTRAEARARRKELKSTLSKEEKKALAAERRAKRLEQRERMMEGDEAFLMPRDKGPVRRYARDIVDSRRNFAGLFMPFAIVLIVLMFLVPQLAAITNLLLLAFVVLMAIDGIILGRIVNRRVAERFPDTADGGFKLGWYSFTRAMQLRKMRAPRPMVSHGDEV</sequence>
<feature type="transmembrane region" description="Helical" evidence="2">
    <location>
        <begin position="164"/>
        <end position="184"/>
    </location>
</feature>
<dbReference type="AlphaFoldDB" id="A0ABD7V0S0"/>
<feature type="compositionally biased region" description="Basic and acidic residues" evidence="1">
    <location>
        <begin position="83"/>
        <end position="94"/>
    </location>
</feature>
<dbReference type="Pfam" id="PF11241">
    <property type="entry name" value="DUF3043"/>
    <property type="match status" value="1"/>
</dbReference>
<feature type="compositionally biased region" description="Low complexity" evidence="1">
    <location>
        <begin position="28"/>
        <end position="49"/>
    </location>
</feature>
<feature type="compositionally biased region" description="Basic and acidic residues" evidence="1">
    <location>
        <begin position="1"/>
        <end position="10"/>
    </location>
</feature>
<dbReference type="EMBL" id="CAACYD010000005">
    <property type="protein sequence ID" value="VFA82925.1"/>
    <property type="molecule type" value="Genomic_DNA"/>
</dbReference>
<feature type="region of interest" description="Disordered" evidence="1">
    <location>
        <begin position="1"/>
        <end position="94"/>
    </location>
</feature>
<name>A0ABD7V0S0_9ACTN</name>
<feature type="transmembrane region" description="Helical" evidence="2">
    <location>
        <begin position="140"/>
        <end position="158"/>
    </location>
</feature>
<organism evidence="3 4">
    <name type="scientific">Gordonia paraffinivorans</name>
    <dbReference type="NCBI Taxonomy" id="175628"/>
    <lineage>
        <taxon>Bacteria</taxon>
        <taxon>Bacillati</taxon>
        <taxon>Actinomycetota</taxon>
        <taxon>Actinomycetes</taxon>
        <taxon>Mycobacteriales</taxon>
        <taxon>Gordoniaceae</taxon>
        <taxon>Gordonia</taxon>
    </lineage>
</organism>
<evidence type="ECO:0000313" key="4">
    <source>
        <dbReference type="Proteomes" id="UP000360750"/>
    </source>
</evidence>
<comment type="caution">
    <text evidence="3">The sequence shown here is derived from an EMBL/GenBank/DDBJ whole genome shotgun (WGS) entry which is preliminary data.</text>
</comment>
<keyword evidence="2" id="KW-1133">Transmembrane helix</keyword>
<dbReference type="RefSeq" id="WP_040526831.1">
    <property type="nucleotide sequence ID" value="NZ_CAACYD010000005.1"/>
</dbReference>
<keyword evidence="2" id="KW-0812">Transmembrane</keyword>
<protein>
    <submittedName>
        <fullName evidence="3">Protein of uncharacterized function (DUF3043)</fullName>
    </submittedName>
</protein>
<gene>
    <name evidence="3" type="ORF">NCTC8139_01303</name>
</gene>
<keyword evidence="2" id="KW-0472">Membrane</keyword>